<dbReference type="Pfam" id="PF00288">
    <property type="entry name" value="GHMP_kinases_N"/>
    <property type="match status" value="1"/>
</dbReference>
<dbReference type="PRINTS" id="PR00959">
    <property type="entry name" value="MEVGALKINASE"/>
</dbReference>
<dbReference type="PRINTS" id="PR00473">
    <property type="entry name" value="GALCTOKINASE"/>
</dbReference>
<evidence type="ECO:0000256" key="1">
    <source>
        <dbReference type="ARBA" id="ARBA00006566"/>
    </source>
</evidence>
<dbReference type="PIRSF" id="PIRSF000530">
    <property type="entry name" value="Galactokinase"/>
    <property type="match status" value="1"/>
</dbReference>
<organism evidence="6">
    <name type="scientific">Lygus hesperus</name>
    <name type="common">Western plant bug</name>
    <dbReference type="NCBI Taxonomy" id="30085"/>
    <lineage>
        <taxon>Eukaryota</taxon>
        <taxon>Metazoa</taxon>
        <taxon>Ecdysozoa</taxon>
        <taxon>Arthropoda</taxon>
        <taxon>Hexapoda</taxon>
        <taxon>Insecta</taxon>
        <taxon>Pterygota</taxon>
        <taxon>Neoptera</taxon>
        <taxon>Paraneoptera</taxon>
        <taxon>Hemiptera</taxon>
        <taxon>Heteroptera</taxon>
        <taxon>Panheteroptera</taxon>
        <taxon>Cimicomorpha</taxon>
        <taxon>Miridae</taxon>
        <taxon>Mirini</taxon>
        <taxon>Lygus</taxon>
    </lineage>
</organism>
<keyword evidence="3" id="KW-0067">ATP-binding</keyword>
<dbReference type="Pfam" id="PF10509">
    <property type="entry name" value="GalKase_gal_bdg"/>
    <property type="match status" value="1"/>
</dbReference>
<dbReference type="InterPro" id="IPR019539">
    <property type="entry name" value="GalKase_N"/>
</dbReference>
<protein>
    <submittedName>
        <fullName evidence="6">Galactokinase</fullName>
    </submittedName>
</protein>
<keyword evidence="6" id="KW-0808">Transferase</keyword>
<accession>A0A146LRU6</accession>
<dbReference type="InterPro" id="IPR000705">
    <property type="entry name" value="Galactokinase"/>
</dbReference>
<sequence>MPAESYSDERLDSTIGELRTVFCKEFNVVNERDVSWLLFSFAPGRVNFIGEHVDYMGGWVCPAAVEEGTHILVGRVAHFAAEDKGKPAVRFYATFNKEHCTVRDFGGTSHNKAWTTFVHGALALRLKYLGFDMTAPQLRGICMVVHGTLPMGAGMSASAAFGIALLHSINSVLLRDYVCPRRTLGRRYSILPRIKQSELIELAKQGRKIETDFCGVNVGIMDQFASALSEADKFLFLDCTNLNFQVLSLQSLVGDEWCWMLIDSMIKHDLLGETAKIYNAVRSDQEDGQNKISKVKFGGKPFTYSELVRNPSKFTADGNALSFMESCKNILTEGEYNRGTYQVAEQIRTL</sequence>
<evidence type="ECO:0000259" key="4">
    <source>
        <dbReference type="Pfam" id="PF00288"/>
    </source>
</evidence>
<gene>
    <name evidence="6" type="primary">galK_1</name>
    <name evidence="6" type="ORF">g.8766</name>
</gene>
<feature type="domain" description="GHMP kinase N-terminal" evidence="4">
    <location>
        <begin position="130"/>
        <end position="229"/>
    </location>
</feature>
<name>A0A146LRU6_LYGHE</name>
<dbReference type="GO" id="GO:0004335">
    <property type="term" value="F:galactokinase activity"/>
    <property type="evidence" value="ECO:0007669"/>
    <property type="project" value="InterPro"/>
</dbReference>
<dbReference type="InterPro" id="IPR014721">
    <property type="entry name" value="Ribsml_uS5_D2-typ_fold_subgr"/>
</dbReference>
<dbReference type="InterPro" id="IPR006204">
    <property type="entry name" value="GHMP_kinase_N_dom"/>
</dbReference>
<dbReference type="PANTHER" id="PTHR10457:SF7">
    <property type="entry name" value="GALACTOKINASE-RELATED"/>
    <property type="match status" value="1"/>
</dbReference>
<evidence type="ECO:0000256" key="2">
    <source>
        <dbReference type="ARBA" id="ARBA00022741"/>
    </source>
</evidence>
<feature type="domain" description="Galactokinase N-terminal" evidence="5">
    <location>
        <begin position="38"/>
        <end position="74"/>
    </location>
</feature>
<dbReference type="GO" id="GO:0005524">
    <property type="term" value="F:ATP binding"/>
    <property type="evidence" value="ECO:0007669"/>
    <property type="project" value="UniProtKB-KW"/>
</dbReference>
<proteinExistence type="inferred from homology"/>
<dbReference type="InterPro" id="IPR020568">
    <property type="entry name" value="Ribosomal_Su5_D2-typ_SF"/>
</dbReference>
<dbReference type="EMBL" id="GDHC01008076">
    <property type="protein sequence ID" value="JAQ10553.1"/>
    <property type="molecule type" value="Transcribed_RNA"/>
</dbReference>
<dbReference type="GO" id="GO:0005829">
    <property type="term" value="C:cytosol"/>
    <property type="evidence" value="ECO:0007669"/>
    <property type="project" value="TreeGrafter"/>
</dbReference>
<reference evidence="6" key="1">
    <citation type="journal article" date="2016" name="Gigascience">
        <title>De novo construction of an expanded transcriptome assembly for the western tarnished plant bug, Lygus hesperus.</title>
        <authorList>
            <person name="Tassone E.E."/>
            <person name="Geib S.M."/>
            <person name="Hall B."/>
            <person name="Fabrick J.A."/>
            <person name="Brent C.S."/>
            <person name="Hull J.J."/>
        </authorList>
    </citation>
    <scope>NUCLEOTIDE SEQUENCE</scope>
</reference>
<dbReference type="PANTHER" id="PTHR10457">
    <property type="entry name" value="MEVALONATE KINASE/GALACTOKINASE"/>
    <property type="match status" value="1"/>
</dbReference>
<evidence type="ECO:0000256" key="3">
    <source>
        <dbReference type="ARBA" id="ARBA00022840"/>
    </source>
</evidence>
<evidence type="ECO:0000313" key="6">
    <source>
        <dbReference type="EMBL" id="JAQ10553.1"/>
    </source>
</evidence>
<keyword evidence="2" id="KW-0547">Nucleotide-binding</keyword>
<dbReference type="Gene3D" id="3.30.230.10">
    <property type="match status" value="1"/>
</dbReference>
<dbReference type="InterPro" id="IPR006206">
    <property type="entry name" value="Mevalonate/galactokinase"/>
</dbReference>
<evidence type="ECO:0000259" key="5">
    <source>
        <dbReference type="Pfam" id="PF10509"/>
    </source>
</evidence>
<dbReference type="AlphaFoldDB" id="A0A146LRU6"/>
<dbReference type="GO" id="GO:0006012">
    <property type="term" value="P:galactose metabolic process"/>
    <property type="evidence" value="ECO:0007669"/>
    <property type="project" value="InterPro"/>
</dbReference>
<dbReference type="SUPFAM" id="SSF54211">
    <property type="entry name" value="Ribosomal protein S5 domain 2-like"/>
    <property type="match status" value="1"/>
</dbReference>
<keyword evidence="6" id="KW-0418">Kinase</keyword>
<comment type="similarity">
    <text evidence="1">Belongs to the GHMP kinase family. GalK subfamily.</text>
</comment>